<gene>
    <name evidence="1" type="ORF">DAMNIGENAA_06070</name>
</gene>
<comment type="caution">
    <text evidence="1">The sequence shown here is derived from an EMBL/GenBank/DDBJ whole genome shotgun (WGS) entry which is preliminary data.</text>
</comment>
<name>A0A9W6D1D1_9BACT</name>
<dbReference type="InterPro" id="IPR014997">
    <property type="entry name" value="DUF1847"/>
</dbReference>
<protein>
    <recommendedName>
        <fullName evidence="3">Metal-binding protein</fullName>
    </recommendedName>
</protein>
<organism evidence="1 2">
    <name type="scientific">Desulforhabdus amnigena</name>
    <dbReference type="NCBI Taxonomy" id="40218"/>
    <lineage>
        <taxon>Bacteria</taxon>
        <taxon>Pseudomonadati</taxon>
        <taxon>Thermodesulfobacteriota</taxon>
        <taxon>Syntrophobacteria</taxon>
        <taxon>Syntrophobacterales</taxon>
        <taxon>Syntrophobacteraceae</taxon>
        <taxon>Desulforhabdus</taxon>
    </lineage>
</organism>
<evidence type="ECO:0000313" key="2">
    <source>
        <dbReference type="Proteomes" id="UP001144372"/>
    </source>
</evidence>
<proteinExistence type="predicted"/>
<dbReference type="EMBL" id="BSDR01000001">
    <property type="protein sequence ID" value="GLI33174.1"/>
    <property type="molecule type" value="Genomic_DNA"/>
</dbReference>
<dbReference type="Proteomes" id="UP001144372">
    <property type="component" value="Unassembled WGS sequence"/>
</dbReference>
<sequence>MQDKHPQCAECPYDWSERFCRKENGKAPENCPSLRHRDLVKKAVEEIQSPEVFEFARQASIQEAEGYGNREKGYSMVRPIKPRIVEVIEFANKMKYKRIGLVFCVGLRREAAVVHEILKNQGFEVISVVCKVGRVSKEVLQITKEQQIVSNSFESMCNPVLQALVVNHHQSDFNVLLGLCVGHDSLFFKYAEAPCTVLAVKDRLMGHNPLAAIYQYESYYRYLKNPLEPKG</sequence>
<keyword evidence="2" id="KW-1185">Reference proteome</keyword>
<evidence type="ECO:0000313" key="1">
    <source>
        <dbReference type="EMBL" id="GLI33174.1"/>
    </source>
</evidence>
<dbReference type="Pfam" id="PF08901">
    <property type="entry name" value="DUF1847"/>
    <property type="match status" value="1"/>
</dbReference>
<evidence type="ECO:0008006" key="3">
    <source>
        <dbReference type="Google" id="ProtNLM"/>
    </source>
</evidence>
<dbReference type="RefSeq" id="WP_281792190.1">
    <property type="nucleotide sequence ID" value="NZ_BSDR01000001.1"/>
</dbReference>
<dbReference type="AlphaFoldDB" id="A0A9W6D1D1"/>
<reference evidence="1" key="1">
    <citation type="submission" date="2022-12" db="EMBL/GenBank/DDBJ databases">
        <title>Reference genome sequencing for broad-spectrum identification of bacterial and archaeal isolates by mass spectrometry.</title>
        <authorList>
            <person name="Sekiguchi Y."/>
            <person name="Tourlousse D.M."/>
        </authorList>
    </citation>
    <scope>NUCLEOTIDE SEQUENCE</scope>
    <source>
        <strain evidence="1">ASRB1</strain>
    </source>
</reference>
<accession>A0A9W6D1D1</accession>